<feature type="transmembrane region" description="Helical" evidence="6">
    <location>
        <begin position="114"/>
        <end position="136"/>
    </location>
</feature>
<evidence type="ECO:0000313" key="9">
    <source>
        <dbReference type="Proteomes" id="UP001225598"/>
    </source>
</evidence>
<feature type="transmembrane region" description="Helical" evidence="6">
    <location>
        <begin position="148"/>
        <end position="173"/>
    </location>
</feature>
<evidence type="ECO:0000256" key="4">
    <source>
        <dbReference type="ARBA" id="ARBA00022989"/>
    </source>
</evidence>
<reference evidence="8 9" key="1">
    <citation type="submission" date="2023-05" db="EMBL/GenBank/DDBJ databases">
        <title>Corynebacterium suedekumii sp. nov. and Corynebacterium breve sp. nov. isolated from raw cow's milk.</title>
        <authorList>
            <person name="Baer M.K."/>
            <person name="Mehl L."/>
            <person name="Hellmuth R."/>
            <person name="Marke G."/>
            <person name="Lipski A."/>
        </authorList>
    </citation>
    <scope>NUCLEOTIDE SEQUENCE [LARGE SCALE GENOMIC DNA]</scope>
    <source>
        <strain evidence="8 9">R4</strain>
    </source>
</reference>
<name>A0ABY8VFF8_9CORY</name>
<keyword evidence="4 6" id="KW-1133">Transmembrane helix</keyword>
<evidence type="ECO:0000256" key="1">
    <source>
        <dbReference type="ARBA" id="ARBA00004141"/>
    </source>
</evidence>
<gene>
    <name evidence="8" type="ORF">QP027_02195</name>
</gene>
<feature type="transmembrane region" description="Helical" evidence="6">
    <location>
        <begin position="6"/>
        <end position="33"/>
    </location>
</feature>
<evidence type="ECO:0000256" key="3">
    <source>
        <dbReference type="ARBA" id="ARBA00022692"/>
    </source>
</evidence>
<evidence type="ECO:0000259" key="7">
    <source>
        <dbReference type="Pfam" id="PF02683"/>
    </source>
</evidence>
<evidence type="ECO:0000256" key="2">
    <source>
        <dbReference type="ARBA" id="ARBA00006143"/>
    </source>
</evidence>
<proteinExistence type="inferred from homology"/>
<keyword evidence="5 6" id="KW-0472">Membrane</keyword>
<organism evidence="8 9">
    <name type="scientific">Corynebacterium breve</name>
    <dbReference type="NCBI Taxonomy" id="3049799"/>
    <lineage>
        <taxon>Bacteria</taxon>
        <taxon>Bacillati</taxon>
        <taxon>Actinomycetota</taxon>
        <taxon>Actinomycetes</taxon>
        <taxon>Mycobacteriales</taxon>
        <taxon>Corynebacteriaceae</taxon>
        <taxon>Corynebacterium</taxon>
    </lineage>
</organism>
<dbReference type="Pfam" id="PF02683">
    <property type="entry name" value="DsbD_TM"/>
    <property type="match status" value="1"/>
</dbReference>
<feature type="transmembrane region" description="Helical" evidence="6">
    <location>
        <begin position="249"/>
        <end position="268"/>
    </location>
</feature>
<comment type="similarity">
    <text evidence="2">Belongs to the DsbD family.</text>
</comment>
<dbReference type="InterPro" id="IPR003834">
    <property type="entry name" value="Cyt_c_assmbl_TM_dom"/>
</dbReference>
<keyword evidence="9" id="KW-1185">Reference proteome</keyword>
<feature type="transmembrane region" description="Helical" evidence="6">
    <location>
        <begin position="45"/>
        <end position="69"/>
    </location>
</feature>
<dbReference type="PANTHER" id="PTHR31272">
    <property type="entry name" value="CYTOCHROME C-TYPE BIOGENESIS PROTEIN HI_1454-RELATED"/>
    <property type="match status" value="1"/>
</dbReference>
<dbReference type="InterPro" id="IPR051790">
    <property type="entry name" value="Cytochrome_c-biogenesis_DsbD"/>
</dbReference>
<protein>
    <submittedName>
        <fullName evidence="8">Cytochrome c biogenesis CcdA family protein</fullName>
    </submittedName>
</protein>
<feature type="transmembrane region" description="Helical" evidence="6">
    <location>
        <begin position="75"/>
        <end position="93"/>
    </location>
</feature>
<keyword evidence="3 6" id="KW-0812">Transmembrane</keyword>
<sequence length="272" mass="28490">MISIGVFGAFVAGILSLISPCSALLVPAFFAYAFASVRQLVTKTFVFFLGLCATLVPLGTGAGGLGQIFTMHRETVILVGGWIIIALGIYAFFGGGFQVPGLARLNSRVRGQGYLAVFALGAVYGFAGFCAGPLLGAVLTTAAVSGSAVYGALIMAVYAAGMAVPLFVLALFWDRFDLGSKSWLRGREVRLGRFTTNTLSMISGALFVLIGVLFITSHGTGALPTLLDADAQYSIQTWAYNASKQISDAWVWFGVSLAATVTVGVKAARTRV</sequence>
<dbReference type="PANTHER" id="PTHR31272:SF4">
    <property type="entry name" value="CYTOCHROME C-TYPE BIOGENESIS PROTEIN HI_1454-RELATED"/>
    <property type="match status" value="1"/>
</dbReference>
<feature type="transmembrane region" description="Helical" evidence="6">
    <location>
        <begin position="194"/>
        <end position="215"/>
    </location>
</feature>
<evidence type="ECO:0000313" key="8">
    <source>
        <dbReference type="EMBL" id="WIM68234.1"/>
    </source>
</evidence>
<dbReference type="Proteomes" id="UP001225598">
    <property type="component" value="Chromosome"/>
</dbReference>
<evidence type="ECO:0000256" key="5">
    <source>
        <dbReference type="ARBA" id="ARBA00023136"/>
    </source>
</evidence>
<evidence type="ECO:0000256" key="6">
    <source>
        <dbReference type="SAM" id="Phobius"/>
    </source>
</evidence>
<comment type="subcellular location">
    <subcellularLocation>
        <location evidence="1">Membrane</location>
        <topology evidence="1">Multi-pass membrane protein</topology>
    </subcellularLocation>
</comment>
<feature type="domain" description="Cytochrome C biogenesis protein transmembrane" evidence="7">
    <location>
        <begin position="6"/>
        <end position="175"/>
    </location>
</feature>
<dbReference type="EMBL" id="CP126969">
    <property type="protein sequence ID" value="WIM68234.1"/>
    <property type="molecule type" value="Genomic_DNA"/>
</dbReference>
<accession>A0ABY8VFF8</accession>
<dbReference type="RefSeq" id="WP_284825649.1">
    <property type="nucleotide sequence ID" value="NZ_CP126969.1"/>
</dbReference>